<evidence type="ECO:0000313" key="2">
    <source>
        <dbReference type="EMBL" id="QIK77717.1"/>
    </source>
</evidence>
<dbReference type="PROSITE" id="PS51257">
    <property type="entry name" value="PROKAR_LIPOPROTEIN"/>
    <property type="match status" value="1"/>
</dbReference>
<sequence length="210" mass="21805">MTRKPAILIMTAALAACGHTAQDLPDRGMAAVNVPVVSRTDFTFDAAAPGGSLPPSEAARLDGWFQGLSVGYGDNIYLDGPYADAARNEVAGVAARYGLLVAPGAPVTQGAVPDGVVRVVVTRSRAFVPDCPDWSRARDLNYNNRSHPNYGCAVNSNLAAMIANPDDLVHGRAGEVNVDPKLGTKAVDAYRNKVLSGISGTVQATGSKGN</sequence>
<protein>
    <submittedName>
        <fullName evidence="2">Pilus assembly protein CpaD</fullName>
    </submittedName>
</protein>
<accession>A0A6G7YLV9</accession>
<dbReference type="InterPro" id="IPR019027">
    <property type="entry name" value="Pilus_biogenesis_CpaD-related"/>
</dbReference>
<dbReference type="AlphaFoldDB" id="A0A6G7YLV9"/>
<name>A0A6G7YLV9_9SPHN</name>
<reference evidence="2 3" key="1">
    <citation type="submission" date="2020-03" db="EMBL/GenBank/DDBJ databases">
        <title>Sphingomonas sp. nov., isolated from fish.</title>
        <authorList>
            <person name="Hyun D.-W."/>
            <person name="Bae J.-W."/>
        </authorList>
    </citation>
    <scope>NUCLEOTIDE SEQUENCE [LARGE SCALE GENOMIC DNA]</scope>
    <source>
        <strain evidence="2 3">HDW15B</strain>
    </source>
</reference>
<feature type="chain" id="PRO_5026308436" evidence="1">
    <location>
        <begin position="22"/>
        <end position="210"/>
    </location>
</feature>
<dbReference type="EMBL" id="CP049869">
    <property type="protein sequence ID" value="QIK77717.1"/>
    <property type="molecule type" value="Genomic_DNA"/>
</dbReference>
<keyword evidence="3" id="KW-1185">Reference proteome</keyword>
<organism evidence="2 3">
    <name type="scientific">Sphingomonas piscis</name>
    <dbReference type="NCBI Taxonomy" id="2714943"/>
    <lineage>
        <taxon>Bacteria</taxon>
        <taxon>Pseudomonadati</taxon>
        <taxon>Pseudomonadota</taxon>
        <taxon>Alphaproteobacteria</taxon>
        <taxon>Sphingomonadales</taxon>
        <taxon>Sphingomonadaceae</taxon>
        <taxon>Sphingomonas</taxon>
    </lineage>
</organism>
<proteinExistence type="predicted"/>
<dbReference type="Pfam" id="PF09476">
    <property type="entry name" value="Pilus_CpaD"/>
    <property type="match status" value="1"/>
</dbReference>
<evidence type="ECO:0000313" key="3">
    <source>
        <dbReference type="Proteomes" id="UP000503222"/>
    </source>
</evidence>
<evidence type="ECO:0000256" key="1">
    <source>
        <dbReference type="SAM" id="SignalP"/>
    </source>
</evidence>
<keyword evidence="1" id="KW-0732">Signal</keyword>
<dbReference type="RefSeq" id="WP_166410113.1">
    <property type="nucleotide sequence ID" value="NZ_CP049869.1"/>
</dbReference>
<dbReference type="Proteomes" id="UP000503222">
    <property type="component" value="Chromosome"/>
</dbReference>
<gene>
    <name evidence="2" type="ORF">G7077_01090</name>
</gene>
<dbReference type="KEGG" id="spii:G7077_01090"/>
<feature type="signal peptide" evidence="1">
    <location>
        <begin position="1"/>
        <end position="21"/>
    </location>
</feature>